<evidence type="ECO:0000259" key="1">
    <source>
        <dbReference type="PROSITE" id="PS50006"/>
    </source>
</evidence>
<dbReference type="Pfam" id="PF00498">
    <property type="entry name" value="FHA"/>
    <property type="match status" value="1"/>
</dbReference>
<feature type="domain" description="FHA" evidence="1">
    <location>
        <begin position="174"/>
        <end position="223"/>
    </location>
</feature>
<dbReference type="CDD" id="cd00060">
    <property type="entry name" value="FHA"/>
    <property type="match status" value="1"/>
</dbReference>
<accession>A0A6J4UQU1</accession>
<dbReference type="EMBL" id="CADCWE010000225">
    <property type="protein sequence ID" value="CAA9557187.1"/>
    <property type="molecule type" value="Genomic_DNA"/>
</dbReference>
<dbReference type="Gene3D" id="2.60.200.20">
    <property type="match status" value="1"/>
</dbReference>
<dbReference type="InterPro" id="IPR042287">
    <property type="entry name" value="FhaA_N_sf"/>
</dbReference>
<dbReference type="InterPro" id="IPR050923">
    <property type="entry name" value="Cell_Proc_Reg/RNA_Proc"/>
</dbReference>
<protein>
    <submittedName>
        <fullName evidence="2">Forkhead-associated</fullName>
    </submittedName>
</protein>
<dbReference type="PROSITE" id="PS50006">
    <property type="entry name" value="FHA_DOMAIN"/>
    <property type="match status" value="1"/>
</dbReference>
<dbReference type="InterPro" id="IPR022128">
    <property type="entry name" value="FhaA_N"/>
</dbReference>
<dbReference type="InterPro" id="IPR000253">
    <property type="entry name" value="FHA_dom"/>
</dbReference>
<dbReference type="SMART" id="SM00240">
    <property type="entry name" value="FHA"/>
    <property type="match status" value="1"/>
</dbReference>
<dbReference type="AlphaFoldDB" id="A0A6J4UQU1"/>
<dbReference type="Pfam" id="PF12401">
    <property type="entry name" value="FhaA_N"/>
    <property type="match status" value="1"/>
</dbReference>
<reference evidence="2" key="1">
    <citation type="submission" date="2020-02" db="EMBL/GenBank/DDBJ databases">
        <authorList>
            <person name="Meier V. D."/>
        </authorList>
    </citation>
    <scope>NUCLEOTIDE SEQUENCE</scope>
    <source>
        <strain evidence="2">AVDCRST_MAG73</strain>
    </source>
</reference>
<organism evidence="2">
    <name type="scientific">uncultured Thermomicrobiales bacterium</name>
    <dbReference type="NCBI Taxonomy" id="1645740"/>
    <lineage>
        <taxon>Bacteria</taxon>
        <taxon>Pseudomonadati</taxon>
        <taxon>Thermomicrobiota</taxon>
        <taxon>Thermomicrobia</taxon>
        <taxon>Thermomicrobiales</taxon>
        <taxon>environmental samples</taxon>
    </lineage>
</organism>
<evidence type="ECO:0000313" key="2">
    <source>
        <dbReference type="EMBL" id="CAA9557187.1"/>
    </source>
</evidence>
<dbReference type="InterPro" id="IPR008984">
    <property type="entry name" value="SMAD_FHA_dom_sf"/>
</dbReference>
<dbReference type="PANTHER" id="PTHR23308">
    <property type="entry name" value="NUCLEAR INHIBITOR OF PROTEIN PHOSPHATASE-1"/>
    <property type="match status" value="1"/>
</dbReference>
<sequence length="251" mass="27880">MVNLLDRFEQSFERLMEGSIGRLFRSPIQPAEIGRKLERAMVSNQVTSVDATLVPNDYRVAMHPQDMVLFVDYVTGLCRQMEAWLTELATDRSFTLIDRVRVQIAGDAGVPRRAIQVTAAIADRPEMGVDQQDAVQRTEVYRVIRETTGIPPLRIKFVDGPQRGEEMLVRKPVTTVGRALDNDIVLESGDVSRHHARIEFADAQMRVVDLNSTNGTRVNGRSVRAHPVAAGDEVTFGTLSVQVLPFDPAAG</sequence>
<gene>
    <name evidence="2" type="ORF">AVDCRST_MAG73-3396</name>
</gene>
<dbReference type="Gene3D" id="3.30.2320.60">
    <property type="entry name" value="FhaA, phosphopeptide-binding domain (DUF3662)"/>
    <property type="match status" value="1"/>
</dbReference>
<dbReference type="SUPFAM" id="SSF49879">
    <property type="entry name" value="SMAD/FHA domain"/>
    <property type="match status" value="1"/>
</dbReference>
<name>A0A6J4UQU1_9BACT</name>
<proteinExistence type="predicted"/>